<evidence type="ECO:0000259" key="12">
    <source>
        <dbReference type="PROSITE" id="PS51278"/>
    </source>
</evidence>
<keyword evidence="6 9" id="KW-0061">Asparagine biosynthesis</keyword>
<comment type="pathway">
    <text evidence="1">Amino-acid biosynthesis; L-asparagine biosynthesis; L-asparagine from L-aspartate (L-Gln route): step 1/1.</text>
</comment>
<dbReference type="NCBIfam" id="TIGR01536">
    <property type="entry name" value="asn_synth_AEB"/>
    <property type="match status" value="1"/>
</dbReference>
<dbReference type="GO" id="GO:0005524">
    <property type="term" value="F:ATP binding"/>
    <property type="evidence" value="ECO:0007669"/>
    <property type="project" value="UniProtKB-KW"/>
</dbReference>
<evidence type="ECO:0000256" key="1">
    <source>
        <dbReference type="ARBA" id="ARBA00005187"/>
    </source>
</evidence>
<evidence type="ECO:0000256" key="7">
    <source>
        <dbReference type="ARBA" id="ARBA00022962"/>
    </source>
</evidence>
<keyword evidence="13" id="KW-0436">Ligase</keyword>
<evidence type="ECO:0000256" key="4">
    <source>
        <dbReference type="ARBA" id="ARBA00022741"/>
    </source>
</evidence>
<feature type="domain" description="Glutamine amidotransferase type-2" evidence="12">
    <location>
        <begin position="2"/>
        <end position="214"/>
    </location>
</feature>
<dbReference type="GO" id="GO:0005829">
    <property type="term" value="C:cytosol"/>
    <property type="evidence" value="ECO:0007669"/>
    <property type="project" value="TreeGrafter"/>
</dbReference>
<dbReference type="PANTHER" id="PTHR43284">
    <property type="entry name" value="ASPARAGINE SYNTHETASE (GLUTAMINE-HYDROLYZING)"/>
    <property type="match status" value="1"/>
</dbReference>
<evidence type="ECO:0000256" key="5">
    <source>
        <dbReference type="ARBA" id="ARBA00022840"/>
    </source>
</evidence>
<dbReference type="SUPFAM" id="SSF52402">
    <property type="entry name" value="Adenine nucleotide alpha hydrolases-like"/>
    <property type="match status" value="1"/>
</dbReference>
<evidence type="ECO:0000256" key="9">
    <source>
        <dbReference type="PIRSR" id="PIRSR001589-1"/>
    </source>
</evidence>
<dbReference type="Pfam" id="PF13537">
    <property type="entry name" value="GATase_7"/>
    <property type="match status" value="1"/>
</dbReference>
<evidence type="ECO:0000256" key="6">
    <source>
        <dbReference type="ARBA" id="ARBA00022888"/>
    </source>
</evidence>
<evidence type="ECO:0000313" key="14">
    <source>
        <dbReference type="Proteomes" id="UP000824125"/>
    </source>
</evidence>
<name>A0A9D1MTR0_9FIRM</name>
<feature type="site" description="Important for beta-aspartyl-AMP intermediate formation" evidence="11">
    <location>
        <position position="376"/>
    </location>
</feature>
<keyword evidence="4 10" id="KW-0547">Nucleotide-binding</keyword>
<dbReference type="PROSITE" id="PS51278">
    <property type="entry name" value="GATASE_TYPE_2"/>
    <property type="match status" value="1"/>
</dbReference>
<evidence type="ECO:0000256" key="11">
    <source>
        <dbReference type="PIRSR" id="PIRSR001589-3"/>
    </source>
</evidence>
<dbReference type="PIRSF" id="PIRSF001589">
    <property type="entry name" value="Asn_synthetase_glu-h"/>
    <property type="match status" value="1"/>
</dbReference>
<dbReference type="EMBL" id="DVNM01000006">
    <property type="protein sequence ID" value="HIU68593.1"/>
    <property type="molecule type" value="Genomic_DNA"/>
</dbReference>
<reference evidence="13" key="2">
    <citation type="journal article" date="2021" name="PeerJ">
        <title>Extensive microbial diversity within the chicken gut microbiome revealed by metagenomics and culture.</title>
        <authorList>
            <person name="Gilroy R."/>
            <person name="Ravi A."/>
            <person name="Getino M."/>
            <person name="Pursley I."/>
            <person name="Horton D.L."/>
            <person name="Alikhan N.F."/>
            <person name="Baker D."/>
            <person name="Gharbi K."/>
            <person name="Hall N."/>
            <person name="Watson M."/>
            <person name="Adriaenssens E.M."/>
            <person name="Foster-Nyarko E."/>
            <person name="Jarju S."/>
            <person name="Secka A."/>
            <person name="Antonio M."/>
            <person name="Oren A."/>
            <person name="Chaudhuri R.R."/>
            <person name="La Ragione R."/>
            <person name="Hildebrand F."/>
            <person name="Pallen M.J."/>
        </authorList>
    </citation>
    <scope>NUCLEOTIDE SEQUENCE</scope>
    <source>
        <strain evidence="13">CHK176-6737</strain>
    </source>
</reference>
<dbReference type="GO" id="GO:0004066">
    <property type="term" value="F:asparagine synthase (glutamine-hydrolyzing) activity"/>
    <property type="evidence" value="ECO:0007669"/>
    <property type="project" value="UniProtKB-EC"/>
</dbReference>
<feature type="binding site" evidence="10">
    <location>
        <position position="291"/>
    </location>
    <ligand>
        <name>ATP</name>
        <dbReference type="ChEBI" id="CHEBI:30616"/>
    </ligand>
</feature>
<gene>
    <name evidence="13" type="primary">asnB</name>
    <name evidence="13" type="ORF">IAD23_01375</name>
</gene>
<dbReference type="InterPro" id="IPR029055">
    <property type="entry name" value="Ntn_hydrolases_N"/>
</dbReference>
<feature type="binding site" evidence="10">
    <location>
        <begin position="374"/>
        <end position="375"/>
    </location>
    <ligand>
        <name>ATP</name>
        <dbReference type="ChEBI" id="CHEBI:30616"/>
    </ligand>
</feature>
<dbReference type="InterPro" id="IPR033738">
    <property type="entry name" value="AsnB_N"/>
</dbReference>
<comment type="catalytic activity">
    <reaction evidence="8">
        <text>L-aspartate + L-glutamine + ATP + H2O = L-asparagine + L-glutamate + AMP + diphosphate + H(+)</text>
        <dbReference type="Rhea" id="RHEA:12228"/>
        <dbReference type="ChEBI" id="CHEBI:15377"/>
        <dbReference type="ChEBI" id="CHEBI:15378"/>
        <dbReference type="ChEBI" id="CHEBI:29985"/>
        <dbReference type="ChEBI" id="CHEBI:29991"/>
        <dbReference type="ChEBI" id="CHEBI:30616"/>
        <dbReference type="ChEBI" id="CHEBI:33019"/>
        <dbReference type="ChEBI" id="CHEBI:58048"/>
        <dbReference type="ChEBI" id="CHEBI:58359"/>
        <dbReference type="ChEBI" id="CHEBI:456215"/>
        <dbReference type="EC" id="6.3.5.4"/>
    </reaction>
</comment>
<dbReference type="EC" id="6.3.5.4" evidence="3"/>
<comment type="similarity">
    <text evidence="2">Belongs to the asparagine synthetase family.</text>
</comment>
<evidence type="ECO:0000256" key="3">
    <source>
        <dbReference type="ARBA" id="ARBA00012737"/>
    </source>
</evidence>
<accession>A0A9D1MTR0</accession>
<sequence length="611" mass="69711">MCGIAGILNSKIDLKEEKQKNILEKISESLKSRGPDGHGEYTEHHAALLHRRLAIVDPENGRQPMRFGPYIICYNGEIYNTAELKKELEDAGQTFETHSDTEIVLKACAVWQEAALDKLNGIFAFGVYNTETKTLLAARDKMGVKPFYYSTSGGGLSFASRVPTMLLMPFVRPVVDEDGLNEIFMLGPASTPGKTVFKDIAELPPGHFLKYRDGELSIFPYWQLKAAEHKEEPDETIEHTHFLLTDAIKRQMISDVPICAFLSGGLDSSVICAVMQSEMKKRGETLHTFSVDYVDNDKYFQKSLFQPNKDSDYIGQMADYIGSRHKNIVLKNEDVASALKDSVLAKGYPAFADVDSSLLLFCREVKKEFKVCLSGECADEIFGGYPWYHNDAILFEDTFPWSRSTDVRRQILKNGLLPHGDAYARARYEETLAMTDSLPGDTPREKRMREMFVLNLQWFMQTLLMRKDVMSMESSLEVRVPFCDCRLVEYAYNMPWEMKSLFGREKGIVRKAFENELPYDIAWRKKSPYPKTHNPIFFQAVCRLAEEAINDRETPLCDLIDPAPVHALMQDANAIQDPWYGQLMRGPQILAYIYQIYVFFKNYNVEITGVL</sequence>
<keyword evidence="9" id="KW-0028">Amino-acid biosynthesis</keyword>
<organism evidence="13 14">
    <name type="scientific">Candidatus Scybalenecus merdavium</name>
    <dbReference type="NCBI Taxonomy" id="2840939"/>
    <lineage>
        <taxon>Bacteria</taxon>
        <taxon>Bacillati</taxon>
        <taxon>Bacillota</taxon>
        <taxon>Clostridia</taxon>
        <taxon>Eubacteriales</taxon>
        <taxon>Oscillospiraceae</taxon>
        <taxon>Oscillospiraceae incertae sedis</taxon>
        <taxon>Candidatus Scybalenecus</taxon>
    </lineage>
</organism>
<dbReference type="CDD" id="cd01991">
    <property type="entry name" value="Asn_synthase_B_C"/>
    <property type="match status" value="1"/>
</dbReference>
<evidence type="ECO:0000313" key="13">
    <source>
        <dbReference type="EMBL" id="HIU68593.1"/>
    </source>
</evidence>
<dbReference type="InterPro" id="IPR014729">
    <property type="entry name" value="Rossmann-like_a/b/a_fold"/>
</dbReference>
<protein>
    <recommendedName>
        <fullName evidence="3">asparagine synthase (glutamine-hydrolyzing)</fullName>
        <ecNumber evidence="3">6.3.5.4</ecNumber>
    </recommendedName>
</protein>
<keyword evidence="5 10" id="KW-0067">ATP-binding</keyword>
<feature type="active site" description="For GATase activity" evidence="9">
    <location>
        <position position="2"/>
    </location>
</feature>
<dbReference type="InterPro" id="IPR051786">
    <property type="entry name" value="ASN_synthetase/amidase"/>
</dbReference>
<dbReference type="SUPFAM" id="SSF56235">
    <property type="entry name" value="N-terminal nucleophile aminohydrolases (Ntn hydrolases)"/>
    <property type="match status" value="1"/>
</dbReference>
<dbReference type="Gene3D" id="3.60.20.10">
    <property type="entry name" value="Glutamine Phosphoribosylpyrophosphate, subunit 1, domain 1"/>
    <property type="match status" value="1"/>
</dbReference>
<comment type="caution">
    <text evidence="13">The sequence shown here is derived from an EMBL/GenBank/DDBJ whole genome shotgun (WGS) entry which is preliminary data.</text>
</comment>
<dbReference type="Pfam" id="PF00733">
    <property type="entry name" value="Asn_synthase"/>
    <property type="match status" value="1"/>
</dbReference>
<dbReference type="Gene3D" id="3.40.50.620">
    <property type="entry name" value="HUPs"/>
    <property type="match status" value="1"/>
</dbReference>
<reference evidence="13" key="1">
    <citation type="submission" date="2020-10" db="EMBL/GenBank/DDBJ databases">
        <authorList>
            <person name="Gilroy R."/>
        </authorList>
    </citation>
    <scope>NUCLEOTIDE SEQUENCE</scope>
    <source>
        <strain evidence="13">CHK176-6737</strain>
    </source>
</reference>
<dbReference type="GO" id="GO:0006529">
    <property type="term" value="P:asparagine biosynthetic process"/>
    <property type="evidence" value="ECO:0007669"/>
    <property type="project" value="UniProtKB-KW"/>
</dbReference>
<dbReference type="PANTHER" id="PTHR43284:SF1">
    <property type="entry name" value="ASPARAGINE SYNTHETASE"/>
    <property type="match status" value="1"/>
</dbReference>
<evidence type="ECO:0000256" key="2">
    <source>
        <dbReference type="ARBA" id="ARBA00005752"/>
    </source>
</evidence>
<evidence type="ECO:0000256" key="10">
    <source>
        <dbReference type="PIRSR" id="PIRSR001589-2"/>
    </source>
</evidence>
<dbReference type="InterPro" id="IPR017932">
    <property type="entry name" value="GATase_2_dom"/>
</dbReference>
<proteinExistence type="inferred from homology"/>
<dbReference type="InterPro" id="IPR001962">
    <property type="entry name" value="Asn_synthase"/>
</dbReference>
<dbReference type="Proteomes" id="UP000824125">
    <property type="component" value="Unassembled WGS sequence"/>
</dbReference>
<dbReference type="InterPro" id="IPR006426">
    <property type="entry name" value="Asn_synth_AEB"/>
</dbReference>
<evidence type="ECO:0000256" key="8">
    <source>
        <dbReference type="ARBA" id="ARBA00048741"/>
    </source>
</evidence>
<dbReference type="AlphaFoldDB" id="A0A9D1MTR0"/>
<dbReference type="CDD" id="cd00712">
    <property type="entry name" value="AsnB"/>
    <property type="match status" value="1"/>
</dbReference>
<keyword evidence="7 9" id="KW-0315">Glutamine amidotransferase</keyword>
<feature type="binding site" evidence="10">
    <location>
        <position position="100"/>
    </location>
    <ligand>
        <name>L-glutamine</name>
        <dbReference type="ChEBI" id="CHEBI:58359"/>
    </ligand>
</feature>